<gene>
    <name evidence="1" type="ORF">PM10SUCC1_00210</name>
</gene>
<evidence type="ECO:0000313" key="2">
    <source>
        <dbReference type="Proteomes" id="UP001144471"/>
    </source>
</evidence>
<comment type="caution">
    <text evidence="1">The sequence shown here is derived from an EMBL/GenBank/DDBJ whole genome shotgun (WGS) entry which is preliminary data.</text>
</comment>
<dbReference type="Proteomes" id="UP001144471">
    <property type="component" value="Unassembled WGS sequence"/>
</dbReference>
<sequence>MNIFNKFKTNKKTFTEKMEALDKWERDRNGNNEKLDLWSLYTKNTKSSKTLDPMEAKFIGVNIPRRRTKPRRKITRYDNNVYTFTYNKKNFYFDIHNIQNGAYRRPQLVKVDQN</sequence>
<keyword evidence="2" id="KW-1185">Reference proteome</keyword>
<dbReference type="EMBL" id="BSDY01000001">
    <property type="protein sequence ID" value="GLI54506.1"/>
    <property type="molecule type" value="Genomic_DNA"/>
</dbReference>
<organism evidence="1 2">
    <name type="scientific">Propionigenium maris DSM 9537</name>
    <dbReference type="NCBI Taxonomy" id="1123000"/>
    <lineage>
        <taxon>Bacteria</taxon>
        <taxon>Fusobacteriati</taxon>
        <taxon>Fusobacteriota</taxon>
        <taxon>Fusobacteriia</taxon>
        <taxon>Fusobacteriales</taxon>
        <taxon>Fusobacteriaceae</taxon>
        <taxon>Propionigenium</taxon>
    </lineage>
</organism>
<name>A0A9W6GII9_9FUSO</name>
<dbReference type="RefSeq" id="WP_281832150.1">
    <property type="nucleotide sequence ID" value="NZ_BSDY01000001.1"/>
</dbReference>
<reference evidence="1" key="1">
    <citation type="submission" date="2022-12" db="EMBL/GenBank/DDBJ databases">
        <title>Reference genome sequencing for broad-spectrum identification of bacterial and archaeal isolates by mass spectrometry.</title>
        <authorList>
            <person name="Sekiguchi Y."/>
            <person name="Tourlousse D.M."/>
        </authorList>
    </citation>
    <scope>NUCLEOTIDE SEQUENCE</scope>
    <source>
        <strain evidence="1">10succ1</strain>
    </source>
</reference>
<dbReference type="AlphaFoldDB" id="A0A9W6GII9"/>
<protein>
    <submittedName>
        <fullName evidence="1">Uncharacterized protein</fullName>
    </submittedName>
</protein>
<accession>A0A9W6GII9</accession>
<evidence type="ECO:0000313" key="1">
    <source>
        <dbReference type="EMBL" id="GLI54506.1"/>
    </source>
</evidence>
<proteinExistence type="predicted"/>